<proteinExistence type="predicted"/>
<dbReference type="EMBL" id="ML122257">
    <property type="protein sequence ID" value="RPD63021.1"/>
    <property type="molecule type" value="Genomic_DNA"/>
</dbReference>
<dbReference type="Proteomes" id="UP000313359">
    <property type="component" value="Unassembled WGS sequence"/>
</dbReference>
<dbReference type="Gene3D" id="3.30.710.10">
    <property type="entry name" value="Potassium Channel Kv1.1, Chain A"/>
    <property type="match status" value="1"/>
</dbReference>
<protein>
    <recommendedName>
        <fullName evidence="3">BTB domain-containing protein</fullName>
    </recommendedName>
</protein>
<gene>
    <name evidence="1" type="ORF">L227DRAFT_651306</name>
</gene>
<dbReference type="AlphaFoldDB" id="A0A5C2SH70"/>
<accession>A0A5C2SH70</accession>
<name>A0A5C2SH70_9APHY</name>
<organism evidence="1 2">
    <name type="scientific">Lentinus tigrinus ALCF2SS1-6</name>
    <dbReference type="NCBI Taxonomy" id="1328759"/>
    <lineage>
        <taxon>Eukaryota</taxon>
        <taxon>Fungi</taxon>
        <taxon>Dikarya</taxon>
        <taxon>Basidiomycota</taxon>
        <taxon>Agaricomycotina</taxon>
        <taxon>Agaricomycetes</taxon>
        <taxon>Polyporales</taxon>
        <taxon>Polyporaceae</taxon>
        <taxon>Lentinus</taxon>
    </lineage>
</organism>
<keyword evidence="2" id="KW-1185">Reference proteome</keyword>
<dbReference type="OrthoDB" id="2749506at2759"/>
<evidence type="ECO:0000313" key="2">
    <source>
        <dbReference type="Proteomes" id="UP000313359"/>
    </source>
</evidence>
<evidence type="ECO:0000313" key="1">
    <source>
        <dbReference type="EMBL" id="RPD63021.1"/>
    </source>
</evidence>
<evidence type="ECO:0008006" key="3">
    <source>
        <dbReference type="Google" id="ProtNLM"/>
    </source>
</evidence>
<dbReference type="STRING" id="1328759.A0A5C2SH70"/>
<dbReference type="InterPro" id="IPR011333">
    <property type="entry name" value="SKP1/BTB/POZ_sf"/>
</dbReference>
<reference evidence="1" key="1">
    <citation type="journal article" date="2018" name="Genome Biol. Evol.">
        <title>Genomics and development of Lentinus tigrinus, a white-rot wood-decaying mushroom with dimorphic fruiting bodies.</title>
        <authorList>
            <person name="Wu B."/>
            <person name="Xu Z."/>
            <person name="Knudson A."/>
            <person name="Carlson A."/>
            <person name="Chen N."/>
            <person name="Kovaka S."/>
            <person name="LaButti K."/>
            <person name="Lipzen A."/>
            <person name="Pennachio C."/>
            <person name="Riley R."/>
            <person name="Schakwitz W."/>
            <person name="Umezawa K."/>
            <person name="Ohm R.A."/>
            <person name="Grigoriev I.V."/>
            <person name="Nagy L.G."/>
            <person name="Gibbons J."/>
            <person name="Hibbett D."/>
        </authorList>
    </citation>
    <scope>NUCLEOTIDE SEQUENCE [LARGE SCALE GENOMIC DNA]</scope>
    <source>
        <strain evidence="1">ALCF2SS1-6</strain>
    </source>
</reference>
<sequence>MARQTNISKSCVRDSEFFKVEKPLFIQVENVLFCVPPHYFDSSDVFRSMFSLPSTPDDSPQDGTSECPLFLEGIQADHFRDLLRILSFSIATLSASENLHRHIRERPTSWVAVLDLATRWEMASVRSWALKCLKNEDCLTRLVLARKYDILEWRVPAIKELAVRASPLTPEEFHKLGVDLALRVVALRERVRSSTVREPTLEDINEIAAL</sequence>